<keyword evidence="1" id="KW-1133">Transmembrane helix</keyword>
<feature type="transmembrane region" description="Helical" evidence="1">
    <location>
        <begin position="87"/>
        <end position="107"/>
    </location>
</feature>
<keyword evidence="1" id="KW-0472">Membrane</keyword>
<dbReference type="EMBL" id="CADCUA010000096">
    <property type="protein sequence ID" value="CAA9305119.1"/>
    <property type="molecule type" value="Genomic_DNA"/>
</dbReference>
<feature type="transmembrane region" description="Helical" evidence="1">
    <location>
        <begin position="55"/>
        <end position="75"/>
    </location>
</feature>
<reference evidence="2" key="1">
    <citation type="submission" date="2020-02" db="EMBL/GenBank/DDBJ databases">
        <authorList>
            <person name="Meier V. D."/>
        </authorList>
    </citation>
    <scope>NUCLEOTIDE SEQUENCE</scope>
    <source>
        <strain evidence="2">AVDCRST_MAG71</strain>
    </source>
</reference>
<protein>
    <submittedName>
        <fullName evidence="2">Uncharacterized protein</fullName>
    </submittedName>
</protein>
<organism evidence="2">
    <name type="scientific">uncultured Lysobacter sp</name>
    <dbReference type="NCBI Taxonomy" id="271060"/>
    <lineage>
        <taxon>Bacteria</taxon>
        <taxon>Pseudomonadati</taxon>
        <taxon>Pseudomonadota</taxon>
        <taxon>Gammaproteobacteria</taxon>
        <taxon>Lysobacterales</taxon>
        <taxon>Lysobacteraceae</taxon>
        <taxon>Lysobacter</taxon>
        <taxon>environmental samples</taxon>
    </lineage>
</organism>
<proteinExistence type="predicted"/>
<evidence type="ECO:0000256" key="1">
    <source>
        <dbReference type="SAM" id="Phobius"/>
    </source>
</evidence>
<keyword evidence="1" id="KW-0812">Transmembrane</keyword>
<sequence>MPIAESPRSPAPISLRLGFTGAVALVEAVHLATEHFAGGIANHHLLNDPTLPQIWNGWGLVVLPLLAWIASARAFERPAAHWRLHRAFVLRLAGALLAGIALAIAFTSGSKDVAGALFPAIVLAGIALRAYRPEFVLGFALGMAFTVGGVLPVLIGGCIALVSAFVWLVAWPVLRHVVGIARRTAPGR</sequence>
<accession>A0A6J4KI07</accession>
<evidence type="ECO:0000313" key="2">
    <source>
        <dbReference type="EMBL" id="CAA9305119.1"/>
    </source>
</evidence>
<dbReference type="AlphaFoldDB" id="A0A6J4KI07"/>
<name>A0A6J4KI07_9GAMM</name>
<feature type="transmembrane region" description="Helical" evidence="1">
    <location>
        <begin position="143"/>
        <end position="170"/>
    </location>
</feature>
<gene>
    <name evidence="2" type="ORF">AVDCRST_MAG71-348</name>
</gene>
<feature type="transmembrane region" description="Helical" evidence="1">
    <location>
        <begin position="113"/>
        <end position="131"/>
    </location>
</feature>